<evidence type="ECO:0000256" key="1">
    <source>
        <dbReference type="ARBA" id="ARBA00000085"/>
    </source>
</evidence>
<dbReference type="PROSITE" id="PS50109">
    <property type="entry name" value="HIS_KIN"/>
    <property type="match status" value="1"/>
</dbReference>
<feature type="transmembrane region" description="Helical" evidence="7">
    <location>
        <begin position="162"/>
        <end position="180"/>
    </location>
</feature>
<dbReference type="OrthoDB" id="9785691at2"/>
<gene>
    <name evidence="9" type="ORF">SCL_1594</name>
</gene>
<dbReference type="InterPro" id="IPR036890">
    <property type="entry name" value="HATPase_C_sf"/>
</dbReference>
<keyword evidence="5 9" id="KW-0418">Kinase</keyword>
<keyword evidence="3" id="KW-0808">Transferase</keyword>
<protein>
    <recommendedName>
        <fullName evidence="2">histidine kinase</fullName>
        <ecNumber evidence="2">2.7.13.3</ecNumber>
    </recommendedName>
</protein>
<evidence type="ECO:0000256" key="5">
    <source>
        <dbReference type="ARBA" id="ARBA00022777"/>
    </source>
</evidence>
<feature type="transmembrane region" description="Helical" evidence="7">
    <location>
        <begin position="131"/>
        <end position="150"/>
    </location>
</feature>
<dbReference type="PANTHER" id="PTHR44936">
    <property type="entry name" value="SENSOR PROTEIN CREC"/>
    <property type="match status" value="1"/>
</dbReference>
<dbReference type="InterPro" id="IPR005467">
    <property type="entry name" value="His_kinase_dom"/>
</dbReference>
<keyword evidence="6" id="KW-0067">ATP-binding</keyword>
<dbReference type="GO" id="GO:0005524">
    <property type="term" value="F:ATP binding"/>
    <property type="evidence" value="ECO:0007669"/>
    <property type="project" value="UniProtKB-KW"/>
</dbReference>
<dbReference type="KEGG" id="slim:SCL_1594"/>
<dbReference type="InterPro" id="IPR050980">
    <property type="entry name" value="2C_sensor_his_kinase"/>
</dbReference>
<feature type="transmembrane region" description="Helical" evidence="7">
    <location>
        <begin position="34"/>
        <end position="54"/>
    </location>
</feature>
<feature type="transmembrane region" description="Helical" evidence="7">
    <location>
        <begin position="6"/>
        <end position="25"/>
    </location>
</feature>
<proteinExistence type="predicted"/>
<dbReference type="EMBL" id="AP014879">
    <property type="protein sequence ID" value="BAV33899.1"/>
    <property type="molecule type" value="Genomic_DNA"/>
</dbReference>
<dbReference type="Proteomes" id="UP000243180">
    <property type="component" value="Chromosome"/>
</dbReference>
<evidence type="ECO:0000256" key="4">
    <source>
        <dbReference type="ARBA" id="ARBA00022741"/>
    </source>
</evidence>
<keyword evidence="10" id="KW-1185">Reference proteome</keyword>
<keyword evidence="7" id="KW-1133">Transmembrane helix</keyword>
<dbReference type="EC" id="2.7.13.3" evidence="2"/>
<evidence type="ECO:0000256" key="7">
    <source>
        <dbReference type="SAM" id="Phobius"/>
    </source>
</evidence>
<dbReference type="NCBIfam" id="TIGR02916">
    <property type="entry name" value="PEP_his_kin"/>
    <property type="match status" value="1"/>
</dbReference>
<dbReference type="Pfam" id="PF01590">
    <property type="entry name" value="GAF"/>
    <property type="match status" value="1"/>
</dbReference>
<dbReference type="InterPro" id="IPR003594">
    <property type="entry name" value="HATPase_dom"/>
</dbReference>
<keyword evidence="7" id="KW-0472">Membrane</keyword>
<dbReference type="InterPro" id="IPR029016">
    <property type="entry name" value="GAF-like_dom_sf"/>
</dbReference>
<dbReference type="InterPro" id="IPR014265">
    <property type="entry name" value="XrtA/PrsK"/>
</dbReference>
<evidence type="ECO:0000256" key="2">
    <source>
        <dbReference type="ARBA" id="ARBA00012438"/>
    </source>
</evidence>
<dbReference type="PANTHER" id="PTHR44936:SF10">
    <property type="entry name" value="SENSOR PROTEIN RSTB"/>
    <property type="match status" value="1"/>
</dbReference>
<dbReference type="GO" id="GO:0004673">
    <property type="term" value="F:protein histidine kinase activity"/>
    <property type="evidence" value="ECO:0007669"/>
    <property type="project" value="UniProtKB-EC"/>
</dbReference>
<feature type="transmembrane region" description="Helical" evidence="7">
    <location>
        <begin position="101"/>
        <end position="119"/>
    </location>
</feature>
<dbReference type="Gene3D" id="3.30.565.10">
    <property type="entry name" value="Histidine kinase-like ATPase, C-terminal domain"/>
    <property type="match status" value="1"/>
</dbReference>
<evidence type="ECO:0000259" key="8">
    <source>
        <dbReference type="PROSITE" id="PS50109"/>
    </source>
</evidence>
<dbReference type="SUPFAM" id="SSF55781">
    <property type="entry name" value="GAF domain-like"/>
    <property type="match status" value="1"/>
</dbReference>
<name>A0A1B4XGJ9_9GAMM</name>
<comment type="catalytic activity">
    <reaction evidence="1">
        <text>ATP + protein L-histidine = ADP + protein N-phospho-L-histidine.</text>
        <dbReference type="EC" id="2.7.13.3"/>
    </reaction>
</comment>
<dbReference type="SMART" id="SM00387">
    <property type="entry name" value="HATPase_c"/>
    <property type="match status" value="1"/>
</dbReference>
<dbReference type="PRINTS" id="PR00344">
    <property type="entry name" value="BCTRLSENSOR"/>
</dbReference>
<feature type="transmembrane region" description="Helical" evidence="7">
    <location>
        <begin position="60"/>
        <end position="81"/>
    </location>
</feature>
<dbReference type="InterPro" id="IPR003018">
    <property type="entry name" value="GAF"/>
</dbReference>
<evidence type="ECO:0000256" key="6">
    <source>
        <dbReference type="ARBA" id="ARBA00022840"/>
    </source>
</evidence>
<reference evidence="9 10" key="1">
    <citation type="submission" date="2015-05" db="EMBL/GenBank/DDBJ databases">
        <title>Complete genome sequence of a sulfur-oxidizing gammaproteobacterium strain HA5.</title>
        <authorList>
            <person name="Miura A."/>
            <person name="Kojima H."/>
            <person name="Fukui M."/>
        </authorList>
    </citation>
    <scope>NUCLEOTIDE SEQUENCE [LARGE SCALE GENOMIC DNA]</scope>
    <source>
        <strain evidence="9 10">HA5</strain>
    </source>
</reference>
<evidence type="ECO:0000256" key="3">
    <source>
        <dbReference type="ARBA" id="ARBA00022679"/>
    </source>
</evidence>
<feature type="transmembrane region" description="Helical" evidence="7">
    <location>
        <begin position="258"/>
        <end position="280"/>
    </location>
</feature>
<dbReference type="AlphaFoldDB" id="A0A1B4XGJ9"/>
<feature type="transmembrane region" description="Helical" evidence="7">
    <location>
        <begin position="234"/>
        <end position="252"/>
    </location>
</feature>
<organism evidence="9 10">
    <name type="scientific">Sulfuricaulis limicola</name>
    <dbReference type="NCBI Taxonomy" id="1620215"/>
    <lineage>
        <taxon>Bacteria</taxon>
        <taxon>Pseudomonadati</taxon>
        <taxon>Pseudomonadota</taxon>
        <taxon>Gammaproteobacteria</taxon>
        <taxon>Acidiferrobacterales</taxon>
        <taxon>Acidiferrobacteraceae</taxon>
        <taxon>Sulfuricaulis</taxon>
    </lineage>
</organism>
<evidence type="ECO:0000313" key="9">
    <source>
        <dbReference type="EMBL" id="BAV33899.1"/>
    </source>
</evidence>
<dbReference type="Gene3D" id="3.30.450.40">
    <property type="match status" value="1"/>
</dbReference>
<feature type="domain" description="Histidine kinase" evidence="8">
    <location>
        <begin position="485"/>
        <end position="688"/>
    </location>
</feature>
<accession>A0A1B4XGJ9</accession>
<sequence length="700" mass="78126">MNVGVISYLSAAGIFLVLLAVLLIGRADGSFKRLLALASTASALWAAAAAYQAAYGTPLIVPQLLELLRDFAWLTFLLHMLHVKLGEKGAMSTWLALVRHGLYAVTAVTTLFALYHHFSATGLSFLSGFDFQLAGHLTLAIAGLVLLEHILRNTPKDLMRAIKYLCFGVGGMFVYDFYLYSDALLFQRIDPALWEARGFINATVVPMVGIALARNPQWSPGVLVSRRIIFHTSALLGSGVYLLAMGVGGYYVRDYGGTWGIVAQTIFLFGAGLLLLILLFSGPLRARLRVFINKHFFHYKYDYREEWLRFIRTLSSNETDIPLPERAIRAIAQMIDSPGGVLWLRREQGHYEPEAKWNMEPPLSANEPAGSSLIRFLEIQKWVINLDEYRRDPGLYQSLGDLVMPSWLRTLTDAWLIAPLILQEKLHGFVVLARSPAVTRHFNWEDCDLLKTTGTQAASHLAQHAASQALAEARQFEAFNRLSTYVVHDLKNLISQLSLVVSNAARHRNNPLFMENVISTVENSVSKMNRLLARMREGAQTETRRMVNLAGLLEEVVREAQASTPAPVLECDTRDMAVTADRDRLASVMGHVIRNAQDATSEDGRVTVRLHKLNSHAVVEVEDTGCGMDEAFIRARLFRPFQTTKGDSGMGIGVYEAREFVRSLGGDIEVESKPGKGTIFRIRLPHQPALEPVRYQQNQH</sequence>
<evidence type="ECO:0000313" key="10">
    <source>
        <dbReference type="Proteomes" id="UP000243180"/>
    </source>
</evidence>
<dbReference type="InParanoid" id="A0A1B4XGJ9"/>
<keyword evidence="4" id="KW-0547">Nucleotide-binding</keyword>
<dbReference type="InterPro" id="IPR004358">
    <property type="entry name" value="Sig_transdc_His_kin-like_C"/>
</dbReference>
<dbReference type="Pfam" id="PF02518">
    <property type="entry name" value="HATPase_c"/>
    <property type="match status" value="1"/>
</dbReference>
<keyword evidence="7" id="KW-0812">Transmembrane</keyword>
<dbReference type="SUPFAM" id="SSF55874">
    <property type="entry name" value="ATPase domain of HSP90 chaperone/DNA topoisomerase II/histidine kinase"/>
    <property type="match status" value="1"/>
</dbReference>